<proteinExistence type="predicted"/>
<evidence type="ECO:0000313" key="2">
    <source>
        <dbReference type="Proteomes" id="UP000688137"/>
    </source>
</evidence>
<gene>
    <name evidence="1" type="ORF">PPRIM_AZ9-3.1.T0640224</name>
</gene>
<keyword evidence="2" id="KW-1185">Reference proteome</keyword>
<dbReference type="AlphaFoldDB" id="A0A8S1MUB4"/>
<dbReference type="Proteomes" id="UP000688137">
    <property type="component" value="Unassembled WGS sequence"/>
</dbReference>
<reference evidence="1" key="1">
    <citation type="submission" date="2021-01" db="EMBL/GenBank/DDBJ databases">
        <authorList>
            <consortium name="Genoscope - CEA"/>
            <person name="William W."/>
        </authorList>
    </citation>
    <scope>NUCLEOTIDE SEQUENCE</scope>
</reference>
<name>A0A8S1MUB4_PARPR</name>
<sequence length="179" mass="21578">MIKRRENLMKFNSISVIDFQRFTKTPKIIKKGRALIQNKLQNMIGGKGRMLKINLINHQTTFQPFNQVQKYLDDIEEGNIIQEIFQQKSKHNFVIQEENINDELNAQMWIIQNYSIYDQRRIYIQEKKDQAIIKNYSRIDWGQFTTKKGGEKNEYRKMELIDYRLIEYQNTYLIETKSG</sequence>
<protein>
    <submittedName>
        <fullName evidence="1">Uncharacterized protein</fullName>
    </submittedName>
</protein>
<evidence type="ECO:0000313" key="1">
    <source>
        <dbReference type="EMBL" id="CAD8080906.1"/>
    </source>
</evidence>
<comment type="caution">
    <text evidence="1">The sequence shown here is derived from an EMBL/GenBank/DDBJ whole genome shotgun (WGS) entry which is preliminary data.</text>
</comment>
<organism evidence="1 2">
    <name type="scientific">Paramecium primaurelia</name>
    <dbReference type="NCBI Taxonomy" id="5886"/>
    <lineage>
        <taxon>Eukaryota</taxon>
        <taxon>Sar</taxon>
        <taxon>Alveolata</taxon>
        <taxon>Ciliophora</taxon>
        <taxon>Intramacronucleata</taxon>
        <taxon>Oligohymenophorea</taxon>
        <taxon>Peniculida</taxon>
        <taxon>Parameciidae</taxon>
        <taxon>Paramecium</taxon>
    </lineage>
</organism>
<accession>A0A8S1MUB4</accession>
<dbReference type="EMBL" id="CAJJDM010000066">
    <property type="protein sequence ID" value="CAD8080906.1"/>
    <property type="molecule type" value="Genomic_DNA"/>
</dbReference>